<comment type="caution">
    <text evidence="1">The sequence shown here is derived from an EMBL/GenBank/DDBJ whole genome shotgun (WGS) entry which is preliminary data.</text>
</comment>
<gene>
    <name evidence="1" type="ORF">IAA16_09305</name>
</gene>
<sequence>MSFTAGNNRERFSLIVLSTGSRFEYFKGTFICRSDTYDGNSIYNNTLKTVLEAKRYLSVLKFKADMSLIDKAWNQYLDTQQSKLEFTET</sequence>
<organism evidence="1 2">
    <name type="scientific">Candidatus Treponema excrementipullorum</name>
    <dbReference type="NCBI Taxonomy" id="2838768"/>
    <lineage>
        <taxon>Bacteria</taxon>
        <taxon>Pseudomonadati</taxon>
        <taxon>Spirochaetota</taxon>
        <taxon>Spirochaetia</taxon>
        <taxon>Spirochaetales</taxon>
        <taxon>Treponemataceae</taxon>
        <taxon>Treponema</taxon>
    </lineage>
</organism>
<dbReference type="EMBL" id="JAHLFV010000213">
    <property type="protein sequence ID" value="MBU3850749.1"/>
    <property type="molecule type" value="Genomic_DNA"/>
</dbReference>
<proteinExistence type="predicted"/>
<dbReference type="AlphaFoldDB" id="A0A9E2L2U8"/>
<accession>A0A9E2L2U8</accession>
<reference evidence="1" key="2">
    <citation type="submission" date="2021-04" db="EMBL/GenBank/DDBJ databases">
        <authorList>
            <person name="Gilroy R."/>
        </authorList>
    </citation>
    <scope>NUCLEOTIDE SEQUENCE</scope>
    <source>
        <strain evidence="1">Gambia15-2214</strain>
    </source>
</reference>
<protein>
    <submittedName>
        <fullName evidence="1">Uncharacterized protein</fullName>
    </submittedName>
</protein>
<evidence type="ECO:0000313" key="2">
    <source>
        <dbReference type="Proteomes" id="UP000823914"/>
    </source>
</evidence>
<name>A0A9E2L2U8_9SPIR</name>
<evidence type="ECO:0000313" key="1">
    <source>
        <dbReference type="EMBL" id="MBU3850749.1"/>
    </source>
</evidence>
<reference evidence="1" key="1">
    <citation type="journal article" date="2021" name="PeerJ">
        <title>Extensive microbial diversity within the chicken gut microbiome revealed by metagenomics and culture.</title>
        <authorList>
            <person name="Gilroy R."/>
            <person name="Ravi A."/>
            <person name="Getino M."/>
            <person name="Pursley I."/>
            <person name="Horton D.L."/>
            <person name="Alikhan N.F."/>
            <person name="Baker D."/>
            <person name="Gharbi K."/>
            <person name="Hall N."/>
            <person name="Watson M."/>
            <person name="Adriaenssens E.M."/>
            <person name="Foster-Nyarko E."/>
            <person name="Jarju S."/>
            <person name="Secka A."/>
            <person name="Antonio M."/>
            <person name="Oren A."/>
            <person name="Chaudhuri R.R."/>
            <person name="La Ragione R."/>
            <person name="Hildebrand F."/>
            <person name="Pallen M.J."/>
        </authorList>
    </citation>
    <scope>NUCLEOTIDE SEQUENCE</scope>
    <source>
        <strain evidence="1">Gambia15-2214</strain>
    </source>
</reference>
<dbReference type="Proteomes" id="UP000823914">
    <property type="component" value="Unassembled WGS sequence"/>
</dbReference>